<protein>
    <submittedName>
        <fullName evidence="1">Uncharacterized protein</fullName>
    </submittedName>
</protein>
<accession>A0A397VL15</accession>
<dbReference type="EMBL" id="QKWP01000298">
    <property type="protein sequence ID" value="RIB22682.1"/>
    <property type="molecule type" value="Genomic_DNA"/>
</dbReference>
<comment type="caution">
    <text evidence="1">The sequence shown here is derived from an EMBL/GenBank/DDBJ whole genome shotgun (WGS) entry which is preliminary data.</text>
</comment>
<reference evidence="1 2" key="1">
    <citation type="submission" date="2018-06" db="EMBL/GenBank/DDBJ databases">
        <title>Comparative genomics reveals the genomic features of Rhizophagus irregularis, R. cerebriforme, R. diaphanum and Gigaspora rosea, and their symbiotic lifestyle signature.</title>
        <authorList>
            <person name="Morin E."/>
            <person name="San Clemente H."/>
            <person name="Chen E.C.H."/>
            <person name="De La Providencia I."/>
            <person name="Hainaut M."/>
            <person name="Kuo A."/>
            <person name="Kohler A."/>
            <person name="Murat C."/>
            <person name="Tang N."/>
            <person name="Roy S."/>
            <person name="Loubradou J."/>
            <person name="Henrissat B."/>
            <person name="Grigoriev I.V."/>
            <person name="Corradi N."/>
            <person name="Roux C."/>
            <person name="Martin F.M."/>
        </authorList>
    </citation>
    <scope>NUCLEOTIDE SEQUENCE [LARGE SCALE GENOMIC DNA]</scope>
    <source>
        <strain evidence="1 2">DAOM 194757</strain>
    </source>
</reference>
<proteinExistence type="predicted"/>
<name>A0A397VL15_9GLOM</name>
<evidence type="ECO:0000313" key="2">
    <source>
        <dbReference type="Proteomes" id="UP000266673"/>
    </source>
</evidence>
<dbReference type="AlphaFoldDB" id="A0A397VL15"/>
<evidence type="ECO:0000313" key="1">
    <source>
        <dbReference type="EMBL" id="RIB22682.1"/>
    </source>
</evidence>
<keyword evidence="2" id="KW-1185">Reference proteome</keyword>
<dbReference type="OrthoDB" id="2404283at2759"/>
<gene>
    <name evidence="1" type="ORF">C2G38_2173396</name>
</gene>
<dbReference type="Proteomes" id="UP000266673">
    <property type="component" value="Unassembled WGS sequence"/>
</dbReference>
<organism evidence="1 2">
    <name type="scientific">Gigaspora rosea</name>
    <dbReference type="NCBI Taxonomy" id="44941"/>
    <lineage>
        <taxon>Eukaryota</taxon>
        <taxon>Fungi</taxon>
        <taxon>Fungi incertae sedis</taxon>
        <taxon>Mucoromycota</taxon>
        <taxon>Glomeromycotina</taxon>
        <taxon>Glomeromycetes</taxon>
        <taxon>Diversisporales</taxon>
        <taxon>Gigasporaceae</taxon>
        <taxon>Gigaspora</taxon>
    </lineage>
</organism>
<sequence length="105" mass="12465">MVKIIIDNIYNKRVPKPSNLRPGYDMEHVFKYRPLTDIYQYKKLVRIEKEYDYLSIIKPHETPQQWANRVIVLYKSCFLGGNILTKFTHTVHIIAENAELLLVSE</sequence>